<dbReference type="Pfam" id="PF01420">
    <property type="entry name" value="Methylase_S"/>
    <property type="match status" value="1"/>
</dbReference>
<accession>A0ABR8A2V4</accession>
<dbReference type="RefSeq" id="WP_190541558.1">
    <property type="nucleotide sequence ID" value="NZ_CAWPNO010000051.1"/>
</dbReference>
<proteinExistence type="inferred from homology"/>
<dbReference type="EMBL" id="JACJQH010000002">
    <property type="protein sequence ID" value="MBD2194189.1"/>
    <property type="molecule type" value="Genomic_DNA"/>
</dbReference>
<dbReference type="PANTHER" id="PTHR30408">
    <property type="entry name" value="TYPE-1 RESTRICTION ENZYME ECOKI SPECIFICITY PROTEIN"/>
    <property type="match status" value="1"/>
</dbReference>
<dbReference type="GO" id="GO:0004519">
    <property type="term" value="F:endonuclease activity"/>
    <property type="evidence" value="ECO:0007669"/>
    <property type="project" value="UniProtKB-KW"/>
</dbReference>
<evidence type="ECO:0000259" key="4">
    <source>
        <dbReference type="Pfam" id="PF01420"/>
    </source>
</evidence>
<dbReference type="InterPro" id="IPR052021">
    <property type="entry name" value="Type-I_RS_S_subunit"/>
</dbReference>
<keyword evidence="3" id="KW-0238">DNA-binding</keyword>
<keyword evidence="5" id="KW-0540">Nuclease</keyword>
<gene>
    <name evidence="5" type="ORF">H6G24_01605</name>
</gene>
<organism evidence="5 6">
    <name type="scientific">Calothrix parietina FACHB-288</name>
    <dbReference type="NCBI Taxonomy" id="2692896"/>
    <lineage>
        <taxon>Bacteria</taxon>
        <taxon>Bacillati</taxon>
        <taxon>Cyanobacteriota</taxon>
        <taxon>Cyanophyceae</taxon>
        <taxon>Nostocales</taxon>
        <taxon>Calotrichaceae</taxon>
        <taxon>Calothrix</taxon>
    </lineage>
</organism>
<evidence type="ECO:0000256" key="3">
    <source>
        <dbReference type="ARBA" id="ARBA00023125"/>
    </source>
</evidence>
<dbReference type="PANTHER" id="PTHR30408:SF12">
    <property type="entry name" value="TYPE I RESTRICTION ENZYME MJAVIII SPECIFICITY SUBUNIT"/>
    <property type="match status" value="1"/>
</dbReference>
<sequence>MNLNLEAWEEKKLSELIYLSNGKGLTKKNFSDDGVFSVYGANGVIGRSDEAYIKHKTISIGRVGSCGAVNIILPPAWITDNAMYVSNIHESLNFDFLYFLLQNINLSEKRKQGVMPSLSQKEILDCKVKVPPLEEQEYIVTRIQDCLGRLEEIGILNKDNIDAIYSVKRSLVLGERRSDRDWVEVGELVDWIKDTESVSETETYHFVGTKSFGKGLFHSATRTAQDFKYPSLRRLRHRDFIYAKLMAWEGAFGMVPKEFDGFVVSPEFVVFRTKDGIICPEVLDTYFRSPICLEDVRNASTGSNKRRRRINPQAFLKLKMPVPPHDVQEQLKKVYEFEAKAAESWKDLPETLEKIRQGILRKAFAGEL</sequence>
<name>A0ABR8A2V4_9CYAN</name>
<feature type="domain" description="Type I restriction modification DNA specificity" evidence="4">
    <location>
        <begin position="6"/>
        <end position="157"/>
    </location>
</feature>
<evidence type="ECO:0000256" key="2">
    <source>
        <dbReference type="ARBA" id="ARBA00022747"/>
    </source>
</evidence>
<dbReference type="Gene3D" id="3.90.220.20">
    <property type="entry name" value="DNA methylase specificity domains"/>
    <property type="match status" value="2"/>
</dbReference>
<evidence type="ECO:0000256" key="1">
    <source>
        <dbReference type="ARBA" id="ARBA00010923"/>
    </source>
</evidence>
<keyword evidence="2" id="KW-0680">Restriction system</keyword>
<dbReference type="Proteomes" id="UP000658514">
    <property type="component" value="Unassembled WGS sequence"/>
</dbReference>
<dbReference type="CDD" id="cd17266">
    <property type="entry name" value="RMtype1_S_Sau1132ORF3780P-TRD2-CR2_like"/>
    <property type="match status" value="1"/>
</dbReference>
<reference evidence="5 6" key="1">
    <citation type="journal article" date="2020" name="ISME J.">
        <title>Comparative genomics reveals insights into cyanobacterial evolution and habitat adaptation.</title>
        <authorList>
            <person name="Chen M.Y."/>
            <person name="Teng W.K."/>
            <person name="Zhao L."/>
            <person name="Hu C.X."/>
            <person name="Zhou Y.K."/>
            <person name="Han B.P."/>
            <person name="Song L.R."/>
            <person name="Shu W.S."/>
        </authorList>
    </citation>
    <scope>NUCLEOTIDE SEQUENCE [LARGE SCALE GENOMIC DNA]</scope>
    <source>
        <strain evidence="5 6">FACHB-288</strain>
    </source>
</reference>
<keyword evidence="6" id="KW-1185">Reference proteome</keyword>
<dbReference type="InterPro" id="IPR044946">
    <property type="entry name" value="Restrct_endonuc_typeI_TRD_sf"/>
</dbReference>
<comment type="caution">
    <text evidence="5">The sequence shown here is derived from an EMBL/GenBank/DDBJ whole genome shotgun (WGS) entry which is preliminary data.</text>
</comment>
<evidence type="ECO:0000313" key="6">
    <source>
        <dbReference type="Proteomes" id="UP000658514"/>
    </source>
</evidence>
<dbReference type="InterPro" id="IPR000055">
    <property type="entry name" value="Restrct_endonuc_typeI_TRD"/>
</dbReference>
<comment type="similarity">
    <text evidence="1">Belongs to the type-I restriction system S methylase family.</text>
</comment>
<dbReference type="Gene3D" id="1.10.287.1120">
    <property type="entry name" value="Bipartite methylase S protein"/>
    <property type="match status" value="1"/>
</dbReference>
<keyword evidence="5" id="KW-0255">Endonuclease</keyword>
<evidence type="ECO:0000313" key="5">
    <source>
        <dbReference type="EMBL" id="MBD2194189.1"/>
    </source>
</evidence>
<protein>
    <submittedName>
        <fullName evidence="5">Restriction endonuclease subunit S</fullName>
    </submittedName>
</protein>
<keyword evidence="5" id="KW-0378">Hydrolase</keyword>
<dbReference type="SUPFAM" id="SSF116734">
    <property type="entry name" value="DNA methylase specificity domain"/>
    <property type="match status" value="2"/>
</dbReference>